<dbReference type="OrthoDB" id="8481541at2"/>
<feature type="compositionally biased region" description="Pro residues" evidence="1">
    <location>
        <begin position="1"/>
        <end position="10"/>
    </location>
</feature>
<keyword evidence="3" id="KW-1185">Reference proteome</keyword>
<feature type="compositionally biased region" description="Gly residues" evidence="1">
    <location>
        <begin position="94"/>
        <end position="121"/>
    </location>
</feature>
<protein>
    <recommendedName>
        <fullName evidence="4">DUF3039 domain-containing protein</fullName>
    </recommendedName>
</protein>
<dbReference type="InterPro" id="IPR021400">
    <property type="entry name" value="DUF3039"/>
</dbReference>
<dbReference type="Pfam" id="PF11238">
    <property type="entry name" value="DUF3039"/>
    <property type="match status" value="1"/>
</dbReference>
<evidence type="ECO:0000313" key="3">
    <source>
        <dbReference type="Proteomes" id="UP000297318"/>
    </source>
</evidence>
<accession>A0A4Z1E4G0</accession>
<feature type="region of interest" description="Disordered" evidence="1">
    <location>
        <begin position="1"/>
        <end position="47"/>
    </location>
</feature>
<dbReference type="Proteomes" id="UP000297318">
    <property type="component" value="Unassembled WGS sequence"/>
</dbReference>
<feature type="region of interest" description="Disordered" evidence="1">
    <location>
        <begin position="92"/>
        <end position="121"/>
    </location>
</feature>
<dbReference type="EMBL" id="RHPJ01000001">
    <property type="protein sequence ID" value="TGO06069.1"/>
    <property type="molecule type" value="Genomic_DNA"/>
</dbReference>
<gene>
    <name evidence="2" type="ORF">SERN_0261</name>
</gene>
<name>A0A4Z1E4G0_9MICO</name>
<feature type="compositionally biased region" description="Polar residues" evidence="1">
    <location>
        <begin position="19"/>
        <end position="28"/>
    </location>
</feature>
<organism evidence="2 3">
    <name type="scientific">Serinibacter arcticus</name>
    <dbReference type="NCBI Taxonomy" id="1655435"/>
    <lineage>
        <taxon>Bacteria</taxon>
        <taxon>Bacillati</taxon>
        <taxon>Actinomycetota</taxon>
        <taxon>Actinomycetes</taxon>
        <taxon>Micrococcales</taxon>
        <taxon>Beutenbergiaceae</taxon>
        <taxon>Serinibacter</taxon>
    </lineage>
</organism>
<reference evidence="2 3" key="1">
    <citation type="submission" date="2018-11" db="EMBL/GenBank/DDBJ databases">
        <title>Complete genome sequencing of the Actinobacteria Serinibacter sp. K3-2.</title>
        <authorList>
            <person name="Rakitin A.L."/>
            <person name="Beletsky A.V."/>
            <person name="Mardanov A.V."/>
            <person name="Ravin N.V."/>
            <person name="Gromova A.S."/>
            <person name="Filippova S.N."/>
            <person name="Gal'Chenko V.F."/>
        </authorList>
    </citation>
    <scope>NUCLEOTIDE SEQUENCE [LARGE SCALE GENOMIC DNA]</scope>
    <source>
        <strain evidence="2 3">K3-2</strain>
    </source>
</reference>
<comment type="caution">
    <text evidence="2">The sequence shown here is derived from an EMBL/GenBank/DDBJ whole genome shotgun (WGS) entry which is preliminary data.</text>
</comment>
<evidence type="ECO:0000256" key="1">
    <source>
        <dbReference type="SAM" id="MobiDB-lite"/>
    </source>
</evidence>
<dbReference type="AlphaFoldDB" id="A0A4Z1E4G0"/>
<sequence length="121" mass="12126">MSEPLPPSTPGAPEGPSGPATQGSTGTLERTETRHATQPGDNERYAHYVPKDRILSSAMSGEPVIALCGKIWLPTRDPSRFPVCPACKEIYAGMHGGSGGSGDSNGSGSGLGGSGSGGSDA</sequence>
<evidence type="ECO:0008006" key="4">
    <source>
        <dbReference type="Google" id="ProtNLM"/>
    </source>
</evidence>
<dbReference type="RefSeq" id="WP_135848330.1">
    <property type="nucleotide sequence ID" value="NZ_RHPJ01000001.1"/>
</dbReference>
<proteinExistence type="predicted"/>
<feature type="compositionally biased region" description="Basic and acidic residues" evidence="1">
    <location>
        <begin position="29"/>
        <end position="47"/>
    </location>
</feature>
<evidence type="ECO:0000313" key="2">
    <source>
        <dbReference type="EMBL" id="TGO06069.1"/>
    </source>
</evidence>